<dbReference type="OrthoDB" id="123265at2759"/>
<gene>
    <name evidence="2" type="ORF">PHYPSEUDO_001531</name>
</gene>
<name>A0A8T1VV84_9STRA</name>
<protein>
    <recommendedName>
        <fullName evidence="4">Transmembrane protein</fullName>
    </recommendedName>
</protein>
<feature type="transmembrane region" description="Helical" evidence="1">
    <location>
        <begin position="202"/>
        <end position="224"/>
    </location>
</feature>
<feature type="transmembrane region" description="Helical" evidence="1">
    <location>
        <begin position="75"/>
        <end position="96"/>
    </location>
</feature>
<evidence type="ECO:0000313" key="3">
    <source>
        <dbReference type="Proteomes" id="UP000694044"/>
    </source>
</evidence>
<dbReference type="EMBL" id="JAGDFM010000122">
    <property type="protein sequence ID" value="KAG7385402.1"/>
    <property type="molecule type" value="Genomic_DNA"/>
</dbReference>
<sequence length="577" mass="65503">MDGGSPCGLIYALVPAQPLPAVDLSKSFRGRLLPARVHTYIRRKYYKHYRAVLVCAAVSYCLNVSVPLVEARVGQIVAVLAALFWMPLGLGSVTTLRYDIVRLVARTFDFWFFSAITTIITVTMSTYFGDLRSVRMLIDWIGYHHVVFVDAHVLGLRSLTYILIATIFSVSVVLVWIVLGQVDGGSTFTILKFDNQHRHFELSGLDVIGNGLVSLGFLVAKIVFRRRKNLRVKRRRSSAIVECAIYRCRLKLEPVFGPSVLLAWPSEDSRYHSKETSIRDADEIQNLMFVKFPNTFEATNTLLSWRIANGACFSAWLLTVVYTVGTAGLILSHVPLVLGSEYFLAQEELTLMVPFIALLCTAAFTGLFAVFYQRQLLRLLFTSFDFAFYSFQVTCTDIGVCVLYNWDASRCLMVLSWWLWAQWAFTLDALTPTTRDMLKFRVRFAAPVLCLLLADHLGIIYRIFFTEDEELQDSRIFEGTVWNQHLVVRVIPFYVSRSLTLSLWCSRLISRLASASRDDISILRGSVCYDNIFSRGRRRSSHISQIVDVKALATALSRRNRVSPATSFHQEKTISTQ</sequence>
<reference evidence="2" key="1">
    <citation type="submission" date="2021-02" db="EMBL/GenBank/DDBJ databases">
        <authorList>
            <person name="Palmer J.M."/>
        </authorList>
    </citation>
    <scope>NUCLEOTIDE SEQUENCE</scope>
    <source>
        <strain evidence="2">SCRP734</strain>
    </source>
</reference>
<keyword evidence="3" id="KW-1185">Reference proteome</keyword>
<evidence type="ECO:0000256" key="1">
    <source>
        <dbReference type="SAM" id="Phobius"/>
    </source>
</evidence>
<keyword evidence="1" id="KW-1133">Transmembrane helix</keyword>
<feature type="transmembrane region" description="Helical" evidence="1">
    <location>
        <begin position="442"/>
        <end position="464"/>
    </location>
</feature>
<comment type="caution">
    <text evidence="2">The sequence shown here is derived from an EMBL/GenBank/DDBJ whole genome shotgun (WGS) entry which is preliminary data.</text>
</comment>
<accession>A0A8T1VV84</accession>
<feature type="transmembrane region" description="Helical" evidence="1">
    <location>
        <begin position="108"/>
        <end position="128"/>
    </location>
</feature>
<evidence type="ECO:0000313" key="2">
    <source>
        <dbReference type="EMBL" id="KAG7385402.1"/>
    </source>
</evidence>
<dbReference type="Proteomes" id="UP000694044">
    <property type="component" value="Unassembled WGS sequence"/>
</dbReference>
<proteinExistence type="predicted"/>
<feature type="transmembrane region" description="Helical" evidence="1">
    <location>
        <begin position="311"/>
        <end position="331"/>
    </location>
</feature>
<evidence type="ECO:0008006" key="4">
    <source>
        <dbReference type="Google" id="ProtNLM"/>
    </source>
</evidence>
<keyword evidence="1" id="KW-0812">Transmembrane</keyword>
<organism evidence="2 3">
    <name type="scientific">Phytophthora pseudosyringae</name>
    <dbReference type="NCBI Taxonomy" id="221518"/>
    <lineage>
        <taxon>Eukaryota</taxon>
        <taxon>Sar</taxon>
        <taxon>Stramenopiles</taxon>
        <taxon>Oomycota</taxon>
        <taxon>Peronosporomycetes</taxon>
        <taxon>Peronosporales</taxon>
        <taxon>Peronosporaceae</taxon>
        <taxon>Phytophthora</taxon>
    </lineage>
</organism>
<dbReference type="AlphaFoldDB" id="A0A8T1VV84"/>
<feature type="transmembrane region" description="Helical" evidence="1">
    <location>
        <begin position="351"/>
        <end position="372"/>
    </location>
</feature>
<feature type="transmembrane region" description="Helical" evidence="1">
    <location>
        <begin position="51"/>
        <end position="69"/>
    </location>
</feature>
<feature type="transmembrane region" description="Helical" evidence="1">
    <location>
        <begin position="161"/>
        <end position="182"/>
    </location>
</feature>
<keyword evidence="1" id="KW-0472">Membrane</keyword>